<dbReference type="EMBL" id="JAFIRN010000009">
    <property type="protein sequence ID" value="KAG5841584.1"/>
    <property type="molecule type" value="Genomic_DNA"/>
</dbReference>
<sequence length="71" mass="8004">MEHVCAGTGRISDSALLQRVRGESQMIFLGRRNKNIIPREVPLTTAVESVISSYYDTFLTTCCFQLILCLH</sequence>
<evidence type="ECO:0000313" key="1">
    <source>
        <dbReference type="EMBL" id="KAG5841584.1"/>
    </source>
</evidence>
<feature type="non-terminal residue" evidence="1">
    <location>
        <position position="1"/>
    </location>
</feature>
<proteinExistence type="predicted"/>
<dbReference type="Proteomes" id="UP001044222">
    <property type="component" value="Chromosome 9"/>
</dbReference>
<dbReference type="AlphaFoldDB" id="A0A9D3M4I9"/>
<keyword evidence="2" id="KW-1185">Reference proteome</keyword>
<organism evidence="1 2">
    <name type="scientific">Anguilla anguilla</name>
    <name type="common">European freshwater eel</name>
    <name type="synonym">Muraena anguilla</name>
    <dbReference type="NCBI Taxonomy" id="7936"/>
    <lineage>
        <taxon>Eukaryota</taxon>
        <taxon>Metazoa</taxon>
        <taxon>Chordata</taxon>
        <taxon>Craniata</taxon>
        <taxon>Vertebrata</taxon>
        <taxon>Euteleostomi</taxon>
        <taxon>Actinopterygii</taxon>
        <taxon>Neopterygii</taxon>
        <taxon>Teleostei</taxon>
        <taxon>Anguilliformes</taxon>
        <taxon>Anguillidae</taxon>
        <taxon>Anguilla</taxon>
    </lineage>
</organism>
<comment type="caution">
    <text evidence="1">The sequence shown here is derived from an EMBL/GenBank/DDBJ whole genome shotgun (WGS) entry which is preliminary data.</text>
</comment>
<evidence type="ECO:0000313" key="2">
    <source>
        <dbReference type="Proteomes" id="UP001044222"/>
    </source>
</evidence>
<protein>
    <submittedName>
        <fullName evidence="1">Uncharacterized protein</fullName>
    </submittedName>
</protein>
<gene>
    <name evidence="1" type="ORF">ANANG_G00168170</name>
</gene>
<accession>A0A9D3M4I9</accession>
<reference evidence="1" key="1">
    <citation type="submission" date="2021-01" db="EMBL/GenBank/DDBJ databases">
        <title>A chromosome-scale assembly of European eel, Anguilla anguilla.</title>
        <authorList>
            <person name="Henkel C."/>
            <person name="Jong-Raadsen S.A."/>
            <person name="Dufour S."/>
            <person name="Weltzien F.-A."/>
            <person name="Palstra A.P."/>
            <person name="Pelster B."/>
            <person name="Spaink H.P."/>
            <person name="Van Den Thillart G.E."/>
            <person name="Jansen H."/>
            <person name="Zahm M."/>
            <person name="Klopp C."/>
            <person name="Cedric C."/>
            <person name="Louis A."/>
            <person name="Berthelot C."/>
            <person name="Parey E."/>
            <person name="Roest Crollius H."/>
            <person name="Montfort J."/>
            <person name="Robinson-Rechavi M."/>
            <person name="Bucao C."/>
            <person name="Bouchez O."/>
            <person name="Gislard M."/>
            <person name="Lluch J."/>
            <person name="Milhes M."/>
            <person name="Lampietro C."/>
            <person name="Lopez Roques C."/>
            <person name="Donnadieu C."/>
            <person name="Braasch I."/>
            <person name="Desvignes T."/>
            <person name="Postlethwait J."/>
            <person name="Bobe J."/>
            <person name="Guiguen Y."/>
            <person name="Dirks R."/>
        </authorList>
    </citation>
    <scope>NUCLEOTIDE SEQUENCE</scope>
    <source>
        <strain evidence="1">Tag_6206</strain>
        <tissue evidence="1">Liver</tissue>
    </source>
</reference>
<name>A0A9D3M4I9_ANGAN</name>